<dbReference type="AlphaFoldDB" id="A0A0B7K2F9"/>
<keyword evidence="3 8" id="KW-0732">Signal</keyword>
<feature type="domain" description="Inhibitor I9" evidence="10">
    <location>
        <begin position="61"/>
        <end position="107"/>
    </location>
</feature>
<gene>
    <name evidence="12" type="ORF">BN869_000007432_1</name>
</gene>
<name>A0A0B7K2F9_BIOOC</name>
<dbReference type="Gene3D" id="3.30.70.80">
    <property type="entry name" value="Peptidase S8 propeptide/proteinase inhibitor I9"/>
    <property type="match status" value="1"/>
</dbReference>
<evidence type="ECO:0000259" key="11">
    <source>
        <dbReference type="Pfam" id="PF06985"/>
    </source>
</evidence>
<evidence type="ECO:0000256" key="5">
    <source>
        <dbReference type="ARBA" id="ARBA00022825"/>
    </source>
</evidence>
<dbReference type="InterPro" id="IPR010730">
    <property type="entry name" value="HET"/>
</dbReference>
<feature type="domain" description="Heterokaryon incompatibility" evidence="11">
    <location>
        <begin position="404"/>
        <end position="495"/>
    </location>
</feature>
<proteinExistence type="inferred from homology"/>
<dbReference type="PRINTS" id="PR00723">
    <property type="entry name" value="SUBTILISIN"/>
</dbReference>
<dbReference type="InterPro" id="IPR015500">
    <property type="entry name" value="Peptidase_S8_subtilisin-rel"/>
</dbReference>
<keyword evidence="5 6" id="KW-0720">Serine protease</keyword>
<dbReference type="CDD" id="cd04077">
    <property type="entry name" value="Peptidases_S8_PCSK9_ProteinaseK_like"/>
    <property type="match status" value="1"/>
</dbReference>
<dbReference type="InterPro" id="IPR010259">
    <property type="entry name" value="S8pro/Inhibitor_I9"/>
</dbReference>
<reference evidence="12" key="1">
    <citation type="submission" date="2015-01" db="EMBL/GenBank/DDBJ databases">
        <authorList>
            <person name="Durling Mikael"/>
        </authorList>
    </citation>
    <scope>NUCLEOTIDE SEQUENCE</scope>
</reference>
<dbReference type="FunFam" id="3.40.50.200:FF:000014">
    <property type="entry name" value="Proteinase K"/>
    <property type="match status" value="1"/>
</dbReference>
<dbReference type="PROSITE" id="PS00136">
    <property type="entry name" value="SUBTILASE_ASP"/>
    <property type="match status" value="1"/>
</dbReference>
<dbReference type="SUPFAM" id="SSF52743">
    <property type="entry name" value="Subtilisin-like"/>
    <property type="match status" value="1"/>
</dbReference>
<feature type="domain" description="Peptidase S8/S53" evidence="9">
    <location>
        <begin position="144"/>
        <end position="349"/>
    </location>
</feature>
<dbReference type="PROSITE" id="PS51892">
    <property type="entry name" value="SUBTILASE"/>
    <property type="match status" value="1"/>
</dbReference>
<dbReference type="InterPro" id="IPR023827">
    <property type="entry name" value="Peptidase_S8_Asp-AS"/>
</dbReference>
<protein>
    <recommendedName>
        <fullName evidence="13">Heterokaryon incompatibility domain-containing protein</fullName>
    </recommendedName>
</protein>
<dbReference type="GO" id="GO:0004252">
    <property type="term" value="F:serine-type endopeptidase activity"/>
    <property type="evidence" value="ECO:0007669"/>
    <property type="project" value="UniProtKB-UniRule"/>
</dbReference>
<dbReference type="Pfam" id="PF06985">
    <property type="entry name" value="HET"/>
    <property type="match status" value="1"/>
</dbReference>
<dbReference type="InterPro" id="IPR023828">
    <property type="entry name" value="Peptidase_S8_Ser-AS"/>
</dbReference>
<accession>A0A0B7K2F9</accession>
<evidence type="ECO:0000256" key="4">
    <source>
        <dbReference type="ARBA" id="ARBA00022801"/>
    </source>
</evidence>
<dbReference type="InterPro" id="IPR000209">
    <property type="entry name" value="Peptidase_S8/S53_dom"/>
</dbReference>
<dbReference type="InterPro" id="IPR022398">
    <property type="entry name" value="Peptidase_S8_His-AS"/>
</dbReference>
<feature type="active site" description="Charge relay system" evidence="6">
    <location>
        <position position="179"/>
    </location>
</feature>
<comment type="similarity">
    <text evidence="1 6 7">Belongs to the peptidase S8 family.</text>
</comment>
<dbReference type="EMBL" id="CDPU01000023">
    <property type="protein sequence ID" value="CEO51374.1"/>
    <property type="molecule type" value="Genomic_DNA"/>
</dbReference>
<feature type="chain" id="PRO_5012407241" description="Heterokaryon incompatibility domain-containing protein" evidence="8">
    <location>
        <begin position="16"/>
        <end position="722"/>
    </location>
</feature>
<dbReference type="Gene3D" id="3.40.50.200">
    <property type="entry name" value="Peptidase S8/S53 domain"/>
    <property type="match status" value="1"/>
</dbReference>
<dbReference type="InterPro" id="IPR036852">
    <property type="entry name" value="Peptidase_S8/S53_dom_sf"/>
</dbReference>
<evidence type="ECO:0000256" key="3">
    <source>
        <dbReference type="ARBA" id="ARBA00022729"/>
    </source>
</evidence>
<evidence type="ECO:0000259" key="10">
    <source>
        <dbReference type="Pfam" id="PF05922"/>
    </source>
</evidence>
<dbReference type="InterPro" id="IPR034193">
    <property type="entry name" value="PCSK9_ProteinaseK-like"/>
</dbReference>
<dbReference type="InterPro" id="IPR037045">
    <property type="entry name" value="S8pro/Inhibitor_I9_sf"/>
</dbReference>
<organism evidence="12">
    <name type="scientific">Bionectria ochroleuca</name>
    <name type="common">Gliocladium roseum</name>
    <dbReference type="NCBI Taxonomy" id="29856"/>
    <lineage>
        <taxon>Eukaryota</taxon>
        <taxon>Fungi</taxon>
        <taxon>Dikarya</taxon>
        <taxon>Ascomycota</taxon>
        <taxon>Pezizomycotina</taxon>
        <taxon>Sordariomycetes</taxon>
        <taxon>Hypocreomycetidae</taxon>
        <taxon>Hypocreales</taxon>
        <taxon>Bionectriaceae</taxon>
        <taxon>Clonostachys</taxon>
    </lineage>
</organism>
<dbReference type="Pfam" id="PF05922">
    <property type="entry name" value="Inhibitor_I9"/>
    <property type="match status" value="1"/>
</dbReference>
<feature type="active site" description="Charge relay system" evidence="6">
    <location>
        <position position="334"/>
    </location>
</feature>
<keyword evidence="4 6" id="KW-0378">Hydrolase</keyword>
<evidence type="ECO:0000313" key="12">
    <source>
        <dbReference type="EMBL" id="CEO51374.1"/>
    </source>
</evidence>
<evidence type="ECO:0000256" key="6">
    <source>
        <dbReference type="PROSITE-ProRule" id="PRU01240"/>
    </source>
</evidence>
<dbReference type="PROSITE" id="PS00138">
    <property type="entry name" value="SUBTILASE_SER"/>
    <property type="match status" value="1"/>
</dbReference>
<evidence type="ECO:0000256" key="8">
    <source>
        <dbReference type="SAM" id="SignalP"/>
    </source>
</evidence>
<evidence type="ECO:0000256" key="2">
    <source>
        <dbReference type="ARBA" id="ARBA00022670"/>
    </source>
</evidence>
<feature type="active site" description="Charge relay system" evidence="6">
    <location>
        <position position="147"/>
    </location>
</feature>
<dbReference type="PROSITE" id="PS00137">
    <property type="entry name" value="SUBTILASE_HIS"/>
    <property type="match status" value="1"/>
</dbReference>
<dbReference type="SUPFAM" id="SSF54897">
    <property type="entry name" value="Protease propeptides/inhibitors"/>
    <property type="match status" value="1"/>
</dbReference>
<evidence type="ECO:0000259" key="9">
    <source>
        <dbReference type="Pfam" id="PF00082"/>
    </source>
</evidence>
<keyword evidence="2 6" id="KW-0645">Protease</keyword>
<dbReference type="PANTHER" id="PTHR10622:SF10">
    <property type="entry name" value="HET DOMAIN-CONTAINING PROTEIN"/>
    <property type="match status" value="1"/>
</dbReference>
<evidence type="ECO:0008006" key="13">
    <source>
        <dbReference type="Google" id="ProtNLM"/>
    </source>
</evidence>
<dbReference type="GO" id="GO:0005576">
    <property type="term" value="C:extracellular region"/>
    <property type="evidence" value="ECO:0007669"/>
    <property type="project" value="UniProtKB-ARBA"/>
</dbReference>
<evidence type="ECO:0000256" key="7">
    <source>
        <dbReference type="RuleBase" id="RU003355"/>
    </source>
</evidence>
<dbReference type="Pfam" id="PF00082">
    <property type="entry name" value="Peptidase_S8"/>
    <property type="match status" value="1"/>
</dbReference>
<evidence type="ECO:0000256" key="1">
    <source>
        <dbReference type="ARBA" id="ARBA00011073"/>
    </source>
</evidence>
<feature type="signal peptide" evidence="8">
    <location>
        <begin position="1"/>
        <end position="15"/>
    </location>
</feature>
<sequence length="722" mass="77843">MRPSTLLAFLPLAMAAPSPAPIKRDSPAPLITPRGNKGVPNRFIIRMADGIKESSMSSSMKSLKTSSHFKYSKSFNGFAATLDEDQLAAIRENPNVEYVEQEQVMQIYETQQDATWGISRLSSQTPGATTYSYDAAAGEGTCAYVLDTGIDVAHPEFEGRATWAANFASGNSTRDVQGHGTHCAGTIGSKTYGVAKKTKLFAVKVLGDDGSGTTSGVVAGMEWVVKNADKSKCPNGIVINMSLGGSYSRAINDAAAAIADSGFFLAVAAGNSAVDASTSSPASEPKACTVGASDSSDKIAYFSNFGKLVDIFAPGVKIESTFPGGRTKVMNGTSMASPHVAGLGAYLLSIGQKADGLCDYIAKTGLKNAISGVPNGTISTLANNGFSAYYALEEFLGEGETPPYAIISHVWSRPASAEVTFREMREDLASAQSKPCFMKIFHSCVIAKSHDLSWVWIDTCCIDKTSSAHLSEAINSMYRYYRDSAECLVYLADVSFHQPRVPRAKKLEAVGQSRWFSRGWTLQELIAPKKRYFYDENWEIIPGGSDLLQILAKAGNLPVKILEDRDQLSDISVANRMAMASKRTTTRGEDMAYCLFGIFDVNLPILYGEGAKKAFRRLQLEIMTTSPFDHSIFSWRADRSDSGLLASSPSDFANTPSIQHLVSYLSVPFSMTNLGLSISCTLTDMQEGERVAPSRSAGSIHHVLAPLQCDIVDDEFITYVST</sequence>
<dbReference type="PANTHER" id="PTHR10622">
    <property type="entry name" value="HET DOMAIN-CONTAINING PROTEIN"/>
    <property type="match status" value="1"/>
</dbReference>
<dbReference type="GO" id="GO:0006508">
    <property type="term" value="P:proteolysis"/>
    <property type="evidence" value="ECO:0007669"/>
    <property type="project" value="UniProtKB-KW"/>
</dbReference>